<dbReference type="PANTHER" id="PTHR44757:SF2">
    <property type="entry name" value="BIOFILM ARCHITECTURE MAINTENANCE PROTEIN MBAA"/>
    <property type="match status" value="1"/>
</dbReference>
<dbReference type="EMBL" id="DSEE01000056">
    <property type="protein sequence ID" value="HER39738.1"/>
    <property type="molecule type" value="Genomic_DNA"/>
</dbReference>
<dbReference type="GO" id="GO:0000160">
    <property type="term" value="P:phosphorelay signal transduction system"/>
    <property type="evidence" value="ECO:0007669"/>
    <property type="project" value="InterPro"/>
</dbReference>
<keyword evidence="1" id="KW-0597">Phosphoprotein</keyword>
<dbReference type="InterPro" id="IPR011006">
    <property type="entry name" value="CheY-like_superfamily"/>
</dbReference>
<accession>A0A7C2M4W7</accession>
<dbReference type="InterPro" id="IPR000014">
    <property type="entry name" value="PAS"/>
</dbReference>
<evidence type="ECO:0000259" key="2">
    <source>
        <dbReference type="PROSITE" id="PS50110"/>
    </source>
</evidence>
<evidence type="ECO:0000259" key="3">
    <source>
        <dbReference type="PROSITE" id="PS50112"/>
    </source>
</evidence>
<dbReference type="NCBIfam" id="TIGR00229">
    <property type="entry name" value="sensory_box"/>
    <property type="match status" value="2"/>
</dbReference>
<sequence length="497" mass="57799">MEKQLRILILEDLLDDAELIEHQLKKGDLDFISKVVETREQYEHALKEFQPDVVISDHSLPMFDSKLALQMFHSYRKIYNPAASFILVTGTVSEEFAVEIMKEGADDYILKDRLKRLPAAVRNALEKNKLRDQRRREEEEKLYLFDILQRSLHEIYVINSDTTKFEYVNNEALINLGYRLEEIVEMTPAHTIANFDMERFKRAVKHAEESKKGLIIERTALRKDGTTYPIQIHLQVIMQGDKRRILANVLDITEAKGLEEQKELANYIHNSFNYNRNLQESLERILEKLCLNCSCLAAEIYSREFDQPGSKLMAFYNPLISEGSTVGSSMAEEVYECREKRIFDFTSDLEILKKEDWIKKSSVKNAIAIPIYHGEELIAVIVGFLSATVTVEKKFAVLSREVQEKLAGNIKRKRSEEELQKIFDFSPDILTVLGKDGYVRKVNPALQNTLGYSPEEMLTMTYDKLIHPDDFQVLTEWRDLDLKDGEVAYYESRWLTR</sequence>
<name>A0A7C2M4W7_9FLAO</name>
<dbReference type="CDD" id="cd00130">
    <property type="entry name" value="PAS"/>
    <property type="match status" value="2"/>
</dbReference>
<gene>
    <name evidence="4" type="ORF">ENO10_00785</name>
</gene>
<evidence type="ECO:0000256" key="1">
    <source>
        <dbReference type="PROSITE-ProRule" id="PRU00169"/>
    </source>
</evidence>
<dbReference type="Gene3D" id="3.30.450.20">
    <property type="entry name" value="PAS domain"/>
    <property type="match status" value="2"/>
</dbReference>
<dbReference type="Proteomes" id="UP000885753">
    <property type="component" value="Unassembled WGS sequence"/>
</dbReference>
<dbReference type="InterPro" id="IPR035965">
    <property type="entry name" value="PAS-like_dom_sf"/>
</dbReference>
<feature type="non-terminal residue" evidence="4">
    <location>
        <position position="497"/>
    </location>
</feature>
<dbReference type="Pfam" id="PF13188">
    <property type="entry name" value="PAS_8"/>
    <property type="match status" value="1"/>
</dbReference>
<dbReference type="InterPro" id="IPR001789">
    <property type="entry name" value="Sig_transdc_resp-reg_receiver"/>
</dbReference>
<dbReference type="AlphaFoldDB" id="A0A7C2M4W7"/>
<dbReference type="SMART" id="SM00448">
    <property type="entry name" value="REC"/>
    <property type="match status" value="1"/>
</dbReference>
<dbReference type="CDD" id="cd00156">
    <property type="entry name" value="REC"/>
    <property type="match status" value="1"/>
</dbReference>
<dbReference type="Pfam" id="PF13426">
    <property type="entry name" value="PAS_9"/>
    <property type="match status" value="1"/>
</dbReference>
<dbReference type="SUPFAM" id="SSF55785">
    <property type="entry name" value="PYP-like sensor domain (PAS domain)"/>
    <property type="match status" value="2"/>
</dbReference>
<feature type="domain" description="Response regulatory" evidence="2">
    <location>
        <begin position="6"/>
        <end position="126"/>
    </location>
</feature>
<dbReference type="Gene3D" id="3.30.450.40">
    <property type="match status" value="1"/>
</dbReference>
<dbReference type="PANTHER" id="PTHR44757">
    <property type="entry name" value="DIGUANYLATE CYCLASE DGCP"/>
    <property type="match status" value="1"/>
</dbReference>
<evidence type="ECO:0000313" key="4">
    <source>
        <dbReference type="EMBL" id="HER39738.1"/>
    </source>
</evidence>
<dbReference type="SUPFAM" id="SSF52172">
    <property type="entry name" value="CheY-like"/>
    <property type="match status" value="1"/>
</dbReference>
<feature type="domain" description="PAS" evidence="3">
    <location>
        <begin position="415"/>
        <end position="485"/>
    </location>
</feature>
<dbReference type="SMART" id="SM00091">
    <property type="entry name" value="PAS"/>
    <property type="match status" value="2"/>
</dbReference>
<organism evidence="4">
    <name type="scientific">Salinimicrobium catena</name>
    <dbReference type="NCBI Taxonomy" id="390640"/>
    <lineage>
        <taxon>Bacteria</taxon>
        <taxon>Pseudomonadati</taxon>
        <taxon>Bacteroidota</taxon>
        <taxon>Flavobacteriia</taxon>
        <taxon>Flavobacteriales</taxon>
        <taxon>Flavobacteriaceae</taxon>
        <taxon>Salinimicrobium</taxon>
    </lineage>
</organism>
<proteinExistence type="predicted"/>
<dbReference type="PROSITE" id="PS50110">
    <property type="entry name" value="RESPONSE_REGULATORY"/>
    <property type="match status" value="1"/>
</dbReference>
<dbReference type="Pfam" id="PF00072">
    <property type="entry name" value="Response_reg"/>
    <property type="match status" value="1"/>
</dbReference>
<dbReference type="InterPro" id="IPR029016">
    <property type="entry name" value="GAF-like_dom_sf"/>
</dbReference>
<feature type="modified residue" description="4-aspartylphosphate" evidence="1">
    <location>
        <position position="57"/>
    </location>
</feature>
<reference evidence="4" key="1">
    <citation type="journal article" date="2020" name="mSystems">
        <title>Genome- and Community-Level Interaction Insights into Carbon Utilization and Element Cycling Functions of Hydrothermarchaeota in Hydrothermal Sediment.</title>
        <authorList>
            <person name="Zhou Z."/>
            <person name="Liu Y."/>
            <person name="Xu W."/>
            <person name="Pan J."/>
            <person name="Luo Z.H."/>
            <person name="Li M."/>
        </authorList>
    </citation>
    <scope>NUCLEOTIDE SEQUENCE [LARGE SCALE GENOMIC DNA]</scope>
    <source>
        <strain evidence="4">SpSt-1235</strain>
    </source>
</reference>
<dbReference type="InterPro" id="IPR052155">
    <property type="entry name" value="Biofilm_reg_signaling"/>
</dbReference>
<dbReference type="Gene3D" id="3.40.50.2300">
    <property type="match status" value="1"/>
</dbReference>
<protein>
    <submittedName>
        <fullName evidence="4">PAS domain S-box protein</fullName>
    </submittedName>
</protein>
<comment type="caution">
    <text evidence="4">The sequence shown here is derived from an EMBL/GenBank/DDBJ whole genome shotgun (WGS) entry which is preliminary data.</text>
</comment>
<dbReference type="PROSITE" id="PS50112">
    <property type="entry name" value="PAS"/>
    <property type="match status" value="1"/>
</dbReference>